<comment type="caution">
    <text evidence="9">The sequence shown here is derived from an EMBL/GenBank/DDBJ whole genome shotgun (WGS) entry which is preliminary data.</text>
</comment>
<gene>
    <name evidence="9" type="ORF">LH440_16250</name>
</gene>
<protein>
    <recommendedName>
        <fullName evidence="11">NAD-dependent DNA ligase adenylation domain-containing protein</fullName>
    </recommendedName>
</protein>
<keyword evidence="5" id="KW-0862">Zinc</keyword>
<dbReference type="GO" id="GO:0046872">
    <property type="term" value="F:metal ion binding"/>
    <property type="evidence" value="ECO:0007669"/>
    <property type="project" value="UniProtKB-KW"/>
</dbReference>
<dbReference type="Gene3D" id="1.10.287.610">
    <property type="entry name" value="Helix hairpin bin"/>
    <property type="match status" value="1"/>
</dbReference>
<keyword evidence="4" id="KW-0227">DNA damage</keyword>
<dbReference type="EMBL" id="JAJAXM010000060">
    <property type="protein sequence ID" value="MCG9027418.1"/>
    <property type="molecule type" value="Genomic_DNA"/>
</dbReference>
<proteinExistence type="predicted"/>
<keyword evidence="6" id="KW-0460">Magnesium</keyword>
<evidence type="ECO:0000256" key="1">
    <source>
        <dbReference type="ARBA" id="ARBA00022598"/>
    </source>
</evidence>
<keyword evidence="8" id="KW-0234">DNA repair</keyword>
<reference evidence="9 10" key="1">
    <citation type="submission" date="2021-10" db="EMBL/GenBank/DDBJ databases">
        <title>Whole-genome sequencing analysis of Laribacter hongkongensis: virulence gene profiles, carbohydrate-active enzyme prediction, and antimicrobial resistance characterization.</title>
        <authorList>
            <person name="Yuan P."/>
            <person name="Zhan Y."/>
            <person name="Chen D."/>
        </authorList>
    </citation>
    <scope>NUCLEOTIDE SEQUENCE [LARGE SCALE GENOMIC DNA]</scope>
    <source>
        <strain evidence="9 10">W67</strain>
    </source>
</reference>
<evidence type="ECO:0008006" key="11">
    <source>
        <dbReference type="Google" id="ProtNLM"/>
    </source>
</evidence>
<evidence type="ECO:0000256" key="2">
    <source>
        <dbReference type="ARBA" id="ARBA00022705"/>
    </source>
</evidence>
<evidence type="ECO:0000256" key="4">
    <source>
        <dbReference type="ARBA" id="ARBA00022763"/>
    </source>
</evidence>
<dbReference type="GO" id="GO:0006260">
    <property type="term" value="P:DNA replication"/>
    <property type="evidence" value="ECO:0007669"/>
    <property type="project" value="UniProtKB-KW"/>
</dbReference>
<evidence type="ECO:0000313" key="10">
    <source>
        <dbReference type="Proteomes" id="UP001200247"/>
    </source>
</evidence>
<dbReference type="Proteomes" id="UP001200247">
    <property type="component" value="Unassembled WGS sequence"/>
</dbReference>
<sequence length="64" mass="7237">MTDLNPTARAAGLRALLHRYNHEYYVLDAPSVPDAEYDRLFRELEALEAAHPELASADSPTRRV</sequence>
<organism evidence="9 10">
    <name type="scientific">Laribacter hongkongensis</name>
    <dbReference type="NCBI Taxonomy" id="168471"/>
    <lineage>
        <taxon>Bacteria</taxon>
        <taxon>Pseudomonadati</taxon>
        <taxon>Pseudomonadota</taxon>
        <taxon>Betaproteobacteria</taxon>
        <taxon>Neisseriales</taxon>
        <taxon>Aquaspirillaceae</taxon>
        <taxon>Laribacter</taxon>
    </lineage>
</organism>
<feature type="non-terminal residue" evidence="9">
    <location>
        <position position="64"/>
    </location>
</feature>
<dbReference type="GO" id="GO:0006281">
    <property type="term" value="P:DNA repair"/>
    <property type="evidence" value="ECO:0007669"/>
    <property type="project" value="UniProtKB-KW"/>
</dbReference>
<dbReference type="SUPFAM" id="SSF56091">
    <property type="entry name" value="DNA ligase/mRNA capping enzyme, catalytic domain"/>
    <property type="match status" value="1"/>
</dbReference>
<dbReference type="FunFam" id="1.10.287.610:FF:000002">
    <property type="entry name" value="DNA ligase"/>
    <property type="match status" value="1"/>
</dbReference>
<evidence type="ECO:0000256" key="6">
    <source>
        <dbReference type="ARBA" id="ARBA00022842"/>
    </source>
</evidence>
<name>A0ABD4SUW7_9NEIS</name>
<accession>A0ABD4SUW7</accession>
<dbReference type="GO" id="GO:0016874">
    <property type="term" value="F:ligase activity"/>
    <property type="evidence" value="ECO:0007669"/>
    <property type="project" value="UniProtKB-KW"/>
</dbReference>
<evidence type="ECO:0000313" key="9">
    <source>
        <dbReference type="EMBL" id="MCG9027418.1"/>
    </source>
</evidence>
<keyword evidence="2" id="KW-0235">DNA replication</keyword>
<evidence type="ECO:0000256" key="3">
    <source>
        <dbReference type="ARBA" id="ARBA00022723"/>
    </source>
</evidence>
<evidence type="ECO:0000256" key="5">
    <source>
        <dbReference type="ARBA" id="ARBA00022833"/>
    </source>
</evidence>
<dbReference type="AlphaFoldDB" id="A0ABD4SUW7"/>
<evidence type="ECO:0000256" key="7">
    <source>
        <dbReference type="ARBA" id="ARBA00023027"/>
    </source>
</evidence>
<keyword evidence="3" id="KW-0479">Metal-binding</keyword>
<dbReference type="RefSeq" id="WP_239892348.1">
    <property type="nucleotide sequence ID" value="NZ_JAJAWQ010000020.1"/>
</dbReference>
<keyword evidence="7" id="KW-0520">NAD</keyword>
<evidence type="ECO:0000256" key="8">
    <source>
        <dbReference type="ARBA" id="ARBA00023204"/>
    </source>
</evidence>
<keyword evidence="1" id="KW-0436">Ligase</keyword>